<dbReference type="GO" id="GO:0003777">
    <property type="term" value="F:microtubule motor activity"/>
    <property type="evidence" value="ECO:0007669"/>
    <property type="project" value="InterPro"/>
</dbReference>
<dbReference type="PROSITE" id="PS50067">
    <property type="entry name" value="KINESIN_MOTOR_2"/>
    <property type="match status" value="1"/>
</dbReference>
<dbReference type="SUPFAM" id="SSF52540">
    <property type="entry name" value="P-loop containing nucleoside triphosphate hydrolases"/>
    <property type="match status" value="1"/>
</dbReference>
<dbReference type="PANTHER" id="PTHR47969:SF9">
    <property type="entry name" value="KINESIN-LIKE PROTEIN"/>
    <property type="match status" value="1"/>
</dbReference>
<keyword evidence="5" id="KW-1185">Reference proteome</keyword>
<dbReference type="PRINTS" id="PR00380">
    <property type="entry name" value="KINESINHEAVY"/>
</dbReference>
<evidence type="ECO:0000313" key="5">
    <source>
        <dbReference type="Proteomes" id="UP001064489"/>
    </source>
</evidence>
<keyword evidence="1" id="KW-0505">Motor protein</keyword>
<dbReference type="PANTHER" id="PTHR47969">
    <property type="entry name" value="CHROMOSOME-ASSOCIATED KINESIN KIF4A-RELATED"/>
    <property type="match status" value="1"/>
</dbReference>
<evidence type="ECO:0000313" key="4">
    <source>
        <dbReference type="EMBL" id="KAI9160633.1"/>
    </source>
</evidence>
<sequence>MDMCNDLLEVKMKEIAILDNKNGQIHLKGLSQVPINSMVEFQEMFSYAIQRRKVAHTKLNDVSSRIHGVHMIAILSFWDVDNSRALVVGKLNFIDLADNEDNKRTCNDRIRLQENARSINHYLHYQI</sequence>
<comment type="similarity">
    <text evidence="2">Belongs to the TRAFAC class myosin-kinesin ATPase superfamily. Kinesin family.</text>
</comment>
<reference evidence="4" key="1">
    <citation type="journal article" date="2022" name="Plant J.">
        <title>Strategies of tolerance reflected in two North American maple genomes.</title>
        <authorList>
            <person name="McEvoy S.L."/>
            <person name="Sezen U.U."/>
            <person name="Trouern-Trend A."/>
            <person name="McMahon S.M."/>
            <person name="Schaberg P.G."/>
            <person name="Yang J."/>
            <person name="Wegrzyn J.L."/>
            <person name="Swenson N.G."/>
        </authorList>
    </citation>
    <scope>NUCLEOTIDE SEQUENCE</scope>
    <source>
        <strain evidence="4">91603</strain>
    </source>
</reference>
<dbReference type="GO" id="GO:0007052">
    <property type="term" value="P:mitotic spindle organization"/>
    <property type="evidence" value="ECO:0007669"/>
    <property type="project" value="TreeGrafter"/>
</dbReference>
<organism evidence="4 5">
    <name type="scientific">Acer negundo</name>
    <name type="common">Box elder</name>
    <dbReference type="NCBI Taxonomy" id="4023"/>
    <lineage>
        <taxon>Eukaryota</taxon>
        <taxon>Viridiplantae</taxon>
        <taxon>Streptophyta</taxon>
        <taxon>Embryophyta</taxon>
        <taxon>Tracheophyta</taxon>
        <taxon>Spermatophyta</taxon>
        <taxon>Magnoliopsida</taxon>
        <taxon>eudicotyledons</taxon>
        <taxon>Gunneridae</taxon>
        <taxon>Pentapetalae</taxon>
        <taxon>rosids</taxon>
        <taxon>malvids</taxon>
        <taxon>Sapindales</taxon>
        <taxon>Sapindaceae</taxon>
        <taxon>Hippocastanoideae</taxon>
        <taxon>Acereae</taxon>
        <taxon>Acer</taxon>
    </lineage>
</organism>
<dbReference type="GO" id="GO:0008017">
    <property type="term" value="F:microtubule binding"/>
    <property type="evidence" value="ECO:0007669"/>
    <property type="project" value="InterPro"/>
</dbReference>
<dbReference type="GO" id="GO:0005875">
    <property type="term" value="C:microtubule associated complex"/>
    <property type="evidence" value="ECO:0007669"/>
    <property type="project" value="TreeGrafter"/>
</dbReference>
<evidence type="ECO:0000259" key="3">
    <source>
        <dbReference type="PROSITE" id="PS50067"/>
    </source>
</evidence>
<dbReference type="Gene3D" id="3.40.850.10">
    <property type="entry name" value="Kinesin motor domain"/>
    <property type="match status" value="1"/>
</dbReference>
<dbReference type="GO" id="GO:0051231">
    <property type="term" value="P:spindle elongation"/>
    <property type="evidence" value="ECO:0007669"/>
    <property type="project" value="TreeGrafter"/>
</dbReference>
<comment type="caution">
    <text evidence="2">Lacks conserved residue(s) required for the propagation of feature annotation.</text>
</comment>
<protein>
    <recommendedName>
        <fullName evidence="3">Kinesin motor domain-containing protein</fullName>
    </recommendedName>
</protein>
<dbReference type="EMBL" id="JAJSOW010000106">
    <property type="protein sequence ID" value="KAI9160633.1"/>
    <property type="molecule type" value="Genomic_DNA"/>
</dbReference>
<dbReference type="AlphaFoldDB" id="A0AAD5NJ37"/>
<accession>A0AAD5NJ37</accession>
<dbReference type="GO" id="GO:0005524">
    <property type="term" value="F:ATP binding"/>
    <property type="evidence" value="ECO:0007669"/>
    <property type="project" value="InterPro"/>
</dbReference>
<dbReference type="InterPro" id="IPR001752">
    <property type="entry name" value="Kinesin_motor_dom"/>
</dbReference>
<name>A0AAD5NJ37_ACENE</name>
<dbReference type="Proteomes" id="UP001064489">
    <property type="component" value="Chromosome 2"/>
</dbReference>
<dbReference type="GO" id="GO:0007018">
    <property type="term" value="P:microtubule-based movement"/>
    <property type="evidence" value="ECO:0007669"/>
    <property type="project" value="InterPro"/>
</dbReference>
<gene>
    <name evidence="4" type="ORF">LWI28_010165</name>
</gene>
<comment type="caution">
    <text evidence="4">The sequence shown here is derived from an EMBL/GenBank/DDBJ whole genome shotgun (WGS) entry which is preliminary data.</text>
</comment>
<dbReference type="InterPro" id="IPR027417">
    <property type="entry name" value="P-loop_NTPase"/>
</dbReference>
<dbReference type="InterPro" id="IPR036961">
    <property type="entry name" value="Kinesin_motor_dom_sf"/>
</dbReference>
<proteinExistence type="inferred from homology"/>
<dbReference type="Pfam" id="PF00225">
    <property type="entry name" value="Kinesin"/>
    <property type="match status" value="1"/>
</dbReference>
<dbReference type="InterPro" id="IPR027640">
    <property type="entry name" value="Kinesin-like_fam"/>
</dbReference>
<reference evidence="4" key="2">
    <citation type="submission" date="2023-02" db="EMBL/GenBank/DDBJ databases">
        <authorList>
            <person name="Swenson N.G."/>
            <person name="Wegrzyn J.L."/>
            <person name="Mcevoy S.L."/>
        </authorList>
    </citation>
    <scope>NUCLEOTIDE SEQUENCE</scope>
    <source>
        <strain evidence="4">91603</strain>
        <tissue evidence="4">Leaf</tissue>
    </source>
</reference>
<evidence type="ECO:0000256" key="2">
    <source>
        <dbReference type="PROSITE-ProRule" id="PRU00283"/>
    </source>
</evidence>
<evidence type="ECO:0000256" key="1">
    <source>
        <dbReference type="ARBA" id="ARBA00023175"/>
    </source>
</evidence>
<feature type="domain" description="Kinesin motor" evidence="3">
    <location>
        <begin position="1"/>
        <end position="127"/>
    </location>
</feature>